<evidence type="ECO:0000313" key="3">
    <source>
        <dbReference type="Proteomes" id="UP001197827"/>
    </source>
</evidence>
<dbReference type="AlphaFoldDB" id="A0AAW4VPA2"/>
<reference evidence="2" key="1">
    <citation type="submission" date="2021-10" db="EMBL/GenBank/DDBJ databases">
        <title>Collection of gut derived symbiotic bacterial strains cultured from healthy donors.</title>
        <authorList>
            <person name="Lin H."/>
            <person name="Littmann E."/>
            <person name="Kohout C."/>
            <person name="Pamer E.G."/>
        </authorList>
    </citation>
    <scope>NUCLEOTIDE SEQUENCE</scope>
    <source>
        <strain evidence="2">DFI.5.2</strain>
    </source>
</reference>
<proteinExistence type="predicted"/>
<sequence length="172" mass="20505">MEKTEIKKILKFYKNLNPSTQLNINDREVIEVWCDVFMEYSYEQVRNAIVAFSKKKPFAPSIGEIISNIEVPDYTIELIEPYTVIVSFEDEEYGNFPFRFFNSQEAKKNIEKFKECSYDKESIKMLHEEHVRKRNSSVLTYRGEAKARLEQKLQNQNNKGSRRYDKQSSFSW</sequence>
<name>A0AAW4VPA2_9FIRM</name>
<feature type="region of interest" description="Disordered" evidence="1">
    <location>
        <begin position="153"/>
        <end position="172"/>
    </location>
</feature>
<organism evidence="2 3">
    <name type="scientific">Faecalibacillus intestinalis</name>
    <dbReference type="NCBI Taxonomy" id="1982626"/>
    <lineage>
        <taxon>Bacteria</taxon>
        <taxon>Bacillati</taxon>
        <taxon>Bacillota</taxon>
        <taxon>Erysipelotrichia</taxon>
        <taxon>Erysipelotrichales</taxon>
        <taxon>Coprobacillaceae</taxon>
        <taxon>Faecalibacillus</taxon>
    </lineage>
</organism>
<evidence type="ECO:0008006" key="4">
    <source>
        <dbReference type="Google" id="ProtNLM"/>
    </source>
</evidence>
<comment type="caution">
    <text evidence="2">The sequence shown here is derived from an EMBL/GenBank/DDBJ whole genome shotgun (WGS) entry which is preliminary data.</text>
</comment>
<dbReference type="Proteomes" id="UP001197827">
    <property type="component" value="Unassembled WGS sequence"/>
</dbReference>
<dbReference type="RefSeq" id="WP_117782111.1">
    <property type="nucleotide sequence ID" value="NZ_JAJDKQ010000054.1"/>
</dbReference>
<dbReference type="Gene3D" id="1.10.8.200">
    <property type="entry name" value="Replisome organizer (g39p helicase loader/inhibitor protein)"/>
    <property type="match status" value="1"/>
</dbReference>
<protein>
    <recommendedName>
        <fullName evidence="4">Replicative helicase inhibitor G39P N-terminal domain-containing protein</fullName>
    </recommendedName>
</protein>
<dbReference type="EMBL" id="JAJDKQ010000054">
    <property type="protein sequence ID" value="MCB8563286.1"/>
    <property type="molecule type" value="Genomic_DNA"/>
</dbReference>
<evidence type="ECO:0000313" key="2">
    <source>
        <dbReference type="EMBL" id="MCB8563286.1"/>
    </source>
</evidence>
<accession>A0AAW4VPA2</accession>
<evidence type="ECO:0000256" key="1">
    <source>
        <dbReference type="SAM" id="MobiDB-lite"/>
    </source>
</evidence>
<gene>
    <name evidence="2" type="ORF">LJD74_14955</name>
</gene>